<evidence type="ECO:0000256" key="2">
    <source>
        <dbReference type="SAM" id="Phobius"/>
    </source>
</evidence>
<keyword evidence="2" id="KW-1133">Transmembrane helix</keyword>
<feature type="region of interest" description="Disordered" evidence="1">
    <location>
        <begin position="146"/>
        <end position="170"/>
    </location>
</feature>
<dbReference type="Proteomes" id="UP000594263">
    <property type="component" value="Unplaced"/>
</dbReference>
<sequence length="170" mass="17784">MGFTAGGLGRVNHGTLFLVICGVLLLCVHKVASSSRLMADKVESDVELKTTTVEMDERAKAVLAARAVAVDGNNNTKKDDGHTAGDIYIPAPAWGIDSGLGSSSQGGDEDEHHGVDDGAGGLFKHAHDHLHKLGILAHKAHHEYHFHDRHDDQLPDSPAAAGHAGGPKAG</sequence>
<evidence type="ECO:0000313" key="4">
    <source>
        <dbReference type="Proteomes" id="UP000594263"/>
    </source>
</evidence>
<evidence type="ECO:0000256" key="1">
    <source>
        <dbReference type="SAM" id="MobiDB-lite"/>
    </source>
</evidence>
<protein>
    <submittedName>
        <fullName evidence="3">Uncharacterized protein</fullName>
    </submittedName>
</protein>
<keyword evidence="2" id="KW-0472">Membrane</keyword>
<reference evidence="3" key="1">
    <citation type="submission" date="2021-01" db="UniProtKB">
        <authorList>
            <consortium name="EnsemblPlants"/>
        </authorList>
    </citation>
    <scope>IDENTIFICATION</scope>
</reference>
<dbReference type="AlphaFoldDB" id="A0A7N0UP59"/>
<feature type="transmembrane region" description="Helical" evidence="2">
    <location>
        <begin position="12"/>
        <end position="32"/>
    </location>
</feature>
<proteinExistence type="predicted"/>
<keyword evidence="4" id="KW-1185">Reference proteome</keyword>
<dbReference type="Gramene" id="Kaladp0076s0399.1.v1.1">
    <property type="protein sequence ID" value="Kaladp0076s0399.1.v1.1.CDS.1"/>
    <property type="gene ID" value="Kaladp0076s0399.v1.1"/>
</dbReference>
<evidence type="ECO:0000313" key="3">
    <source>
        <dbReference type="EnsemblPlants" id="Kaladp0076s0399.1.v1.1.CDS.1"/>
    </source>
</evidence>
<keyword evidence="2" id="KW-0812">Transmembrane</keyword>
<accession>A0A7N0UP59</accession>
<feature type="region of interest" description="Disordered" evidence="1">
    <location>
        <begin position="99"/>
        <end position="120"/>
    </location>
</feature>
<name>A0A7N0UP59_KALFE</name>
<dbReference type="EnsemblPlants" id="Kaladp0076s0399.1.v1.1">
    <property type="protein sequence ID" value="Kaladp0076s0399.1.v1.1.CDS.1"/>
    <property type="gene ID" value="Kaladp0076s0399.v1.1"/>
</dbReference>
<organism evidence="3 4">
    <name type="scientific">Kalanchoe fedtschenkoi</name>
    <name type="common">Lavender scallops</name>
    <name type="synonym">South American air plant</name>
    <dbReference type="NCBI Taxonomy" id="63787"/>
    <lineage>
        <taxon>Eukaryota</taxon>
        <taxon>Viridiplantae</taxon>
        <taxon>Streptophyta</taxon>
        <taxon>Embryophyta</taxon>
        <taxon>Tracheophyta</taxon>
        <taxon>Spermatophyta</taxon>
        <taxon>Magnoliopsida</taxon>
        <taxon>eudicotyledons</taxon>
        <taxon>Gunneridae</taxon>
        <taxon>Pentapetalae</taxon>
        <taxon>Saxifragales</taxon>
        <taxon>Crassulaceae</taxon>
        <taxon>Kalanchoe</taxon>
    </lineage>
</organism>